<dbReference type="NCBIfam" id="TIGR00756">
    <property type="entry name" value="PPR"/>
    <property type="match status" value="2"/>
</dbReference>
<dbReference type="Gene3D" id="1.25.40.10">
    <property type="entry name" value="Tetratricopeptide repeat domain"/>
    <property type="match status" value="2"/>
</dbReference>
<feature type="repeat" description="PPR" evidence="2">
    <location>
        <begin position="88"/>
        <end position="122"/>
    </location>
</feature>
<keyword evidence="1" id="KW-0677">Repeat</keyword>
<name>D8S7X1_SELML</name>
<dbReference type="AlphaFoldDB" id="D8S7X1"/>
<dbReference type="eggNOG" id="KOG4197">
    <property type="taxonomic scope" value="Eukaryota"/>
</dbReference>
<dbReference type="PANTHER" id="PTHR47926:SF533">
    <property type="entry name" value="DYW DOMAIN-CONTAINING PROTEIN"/>
    <property type="match status" value="1"/>
</dbReference>
<dbReference type="PANTHER" id="PTHR47926">
    <property type="entry name" value="PENTATRICOPEPTIDE REPEAT-CONTAINING PROTEIN"/>
    <property type="match status" value="1"/>
</dbReference>
<dbReference type="OMA" id="ESMRTEY"/>
<reference evidence="3 4" key="1">
    <citation type="journal article" date="2011" name="Science">
        <title>The Selaginella genome identifies genetic changes associated with the evolution of vascular plants.</title>
        <authorList>
            <person name="Banks J.A."/>
            <person name="Nishiyama T."/>
            <person name="Hasebe M."/>
            <person name="Bowman J.L."/>
            <person name="Gribskov M."/>
            <person name="dePamphilis C."/>
            <person name="Albert V.A."/>
            <person name="Aono N."/>
            <person name="Aoyama T."/>
            <person name="Ambrose B.A."/>
            <person name="Ashton N.W."/>
            <person name="Axtell M.J."/>
            <person name="Barker E."/>
            <person name="Barker M.S."/>
            <person name="Bennetzen J.L."/>
            <person name="Bonawitz N.D."/>
            <person name="Chapple C."/>
            <person name="Cheng C."/>
            <person name="Correa L.G."/>
            <person name="Dacre M."/>
            <person name="DeBarry J."/>
            <person name="Dreyer I."/>
            <person name="Elias M."/>
            <person name="Engstrom E.M."/>
            <person name="Estelle M."/>
            <person name="Feng L."/>
            <person name="Finet C."/>
            <person name="Floyd S.K."/>
            <person name="Frommer W.B."/>
            <person name="Fujita T."/>
            <person name="Gramzow L."/>
            <person name="Gutensohn M."/>
            <person name="Harholt J."/>
            <person name="Hattori M."/>
            <person name="Heyl A."/>
            <person name="Hirai T."/>
            <person name="Hiwatashi Y."/>
            <person name="Ishikawa M."/>
            <person name="Iwata M."/>
            <person name="Karol K.G."/>
            <person name="Koehler B."/>
            <person name="Kolukisaoglu U."/>
            <person name="Kubo M."/>
            <person name="Kurata T."/>
            <person name="Lalonde S."/>
            <person name="Li K."/>
            <person name="Li Y."/>
            <person name="Litt A."/>
            <person name="Lyons E."/>
            <person name="Manning G."/>
            <person name="Maruyama T."/>
            <person name="Michael T.P."/>
            <person name="Mikami K."/>
            <person name="Miyazaki S."/>
            <person name="Morinaga S."/>
            <person name="Murata T."/>
            <person name="Mueller-Roeber B."/>
            <person name="Nelson D.R."/>
            <person name="Obara M."/>
            <person name="Oguri Y."/>
            <person name="Olmstead R.G."/>
            <person name="Onodera N."/>
            <person name="Petersen B.L."/>
            <person name="Pils B."/>
            <person name="Prigge M."/>
            <person name="Rensing S.A."/>
            <person name="Riano-Pachon D.M."/>
            <person name="Roberts A.W."/>
            <person name="Sato Y."/>
            <person name="Scheller H.V."/>
            <person name="Schulz B."/>
            <person name="Schulz C."/>
            <person name="Shakirov E.V."/>
            <person name="Shibagaki N."/>
            <person name="Shinohara N."/>
            <person name="Shippen D.E."/>
            <person name="Soerensen I."/>
            <person name="Sotooka R."/>
            <person name="Sugimoto N."/>
            <person name="Sugita M."/>
            <person name="Sumikawa N."/>
            <person name="Tanurdzic M."/>
            <person name="Theissen G."/>
            <person name="Ulvskov P."/>
            <person name="Wakazuki S."/>
            <person name="Weng J.K."/>
            <person name="Willats W.W."/>
            <person name="Wipf D."/>
            <person name="Wolf P.G."/>
            <person name="Yang L."/>
            <person name="Zimmer A.D."/>
            <person name="Zhu Q."/>
            <person name="Mitros T."/>
            <person name="Hellsten U."/>
            <person name="Loque D."/>
            <person name="Otillar R."/>
            <person name="Salamov A."/>
            <person name="Schmutz J."/>
            <person name="Shapiro H."/>
            <person name="Lindquist E."/>
            <person name="Lucas S."/>
            <person name="Rokhsar D."/>
            <person name="Grigoriev I.V."/>
        </authorList>
    </citation>
    <scope>NUCLEOTIDE SEQUENCE [LARGE SCALE GENOMIC DNA]</scope>
</reference>
<evidence type="ECO:0008006" key="5">
    <source>
        <dbReference type="Google" id="ProtNLM"/>
    </source>
</evidence>
<sequence length="342" mass="37986">MRRTLLSIKDGLERLETIQVGGSSLYASLIQCCGAAKAIEEGRRVHRHLLRYGYGGNTFLGNLLIQMYRQCGSMEEARSTFDSMAKKDVVSWNAMVSGYSQAGQGREALDLYQRMDSEGVEPNRVTLLGVLGACGNSQLLAEGRSVHSRIRSSRRESDLSLEAALVTMYARCGSLQEAEKVFDGISRKNNLVSWTAMIVGFAKHGHAEEAMEMYRRMELDGAEPDDVTFITILVACSHSGLISSGHECFTSMAAEWEIAPRMDHFVCLVDLLGRAGWLDQAQELVETMPFEPEPLAWTTLLGACKIHHDFDRARVLEELVLERTPQECGSSHVLLSNIYVES</sequence>
<dbReference type="GO" id="GO:0003723">
    <property type="term" value="F:RNA binding"/>
    <property type="evidence" value="ECO:0007669"/>
    <property type="project" value="InterPro"/>
</dbReference>
<dbReference type="FunFam" id="1.25.40.10:FF:000344">
    <property type="entry name" value="Pentatricopeptide repeat-containing protein"/>
    <property type="match status" value="1"/>
</dbReference>
<dbReference type="Pfam" id="PF13041">
    <property type="entry name" value="PPR_2"/>
    <property type="match status" value="2"/>
</dbReference>
<dbReference type="InterPro" id="IPR002885">
    <property type="entry name" value="PPR_rpt"/>
</dbReference>
<dbReference type="PROSITE" id="PS51375">
    <property type="entry name" value="PPR"/>
    <property type="match status" value="2"/>
</dbReference>
<dbReference type="InParanoid" id="D8S7X1"/>
<dbReference type="HOGENOM" id="CLU_002706_0_0_1"/>
<evidence type="ECO:0000313" key="3">
    <source>
        <dbReference type="EMBL" id="EFJ19315.1"/>
    </source>
</evidence>
<accession>D8S7X1</accession>
<dbReference type="EMBL" id="GL377606">
    <property type="protein sequence ID" value="EFJ19315.1"/>
    <property type="molecule type" value="Genomic_DNA"/>
</dbReference>
<dbReference type="Pfam" id="PF01535">
    <property type="entry name" value="PPR"/>
    <property type="match status" value="1"/>
</dbReference>
<dbReference type="InterPro" id="IPR011990">
    <property type="entry name" value="TPR-like_helical_dom_sf"/>
</dbReference>
<dbReference type="FunFam" id="1.25.40.10:FF:000090">
    <property type="entry name" value="Pentatricopeptide repeat-containing protein, chloroplastic"/>
    <property type="match status" value="1"/>
</dbReference>
<evidence type="ECO:0000313" key="4">
    <source>
        <dbReference type="Proteomes" id="UP000001514"/>
    </source>
</evidence>
<evidence type="ECO:0000256" key="2">
    <source>
        <dbReference type="PROSITE-ProRule" id="PRU00708"/>
    </source>
</evidence>
<proteinExistence type="predicted"/>
<evidence type="ECO:0000256" key="1">
    <source>
        <dbReference type="ARBA" id="ARBA00022737"/>
    </source>
</evidence>
<dbReference type="InterPro" id="IPR046960">
    <property type="entry name" value="PPR_At4g14850-like_plant"/>
</dbReference>
<dbReference type="Proteomes" id="UP000001514">
    <property type="component" value="Unassembled WGS sequence"/>
</dbReference>
<feature type="repeat" description="PPR" evidence="2">
    <location>
        <begin position="190"/>
        <end position="224"/>
    </location>
</feature>
<protein>
    <recommendedName>
        <fullName evidence="5">Pentacotripeptide-repeat region of PRORP domain-containing protein</fullName>
    </recommendedName>
</protein>
<gene>
    <name evidence="3" type="ORF">SELMODRAFT_110980</name>
</gene>
<dbReference type="Gramene" id="EFJ19315">
    <property type="protein sequence ID" value="EFJ19315"/>
    <property type="gene ID" value="SELMODRAFT_110980"/>
</dbReference>
<dbReference type="GO" id="GO:0009451">
    <property type="term" value="P:RNA modification"/>
    <property type="evidence" value="ECO:0000318"/>
    <property type="project" value="GO_Central"/>
</dbReference>
<dbReference type="FunCoup" id="D8S7X1">
    <property type="interactions" value="223"/>
</dbReference>
<organism evidence="4">
    <name type="scientific">Selaginella moellendorffii</name>
    <name type="common">Spikemoss</name>
    <dbReference type="NCBI Taxonomy" id="88036"/>
    <lineage>
        <taxon>Eukaryota</taxon>
        <taxon>Viridiplantae</taxon>
        <taxon>Streptophyta</taxon>
        <taxon>Embryophyta</taxon>
        <taxon>Tracheophyta</taxon>
        <taxon>Lycopodiopsida</taxon>
        <taxon>Selaginellales</taxon>
        <taxon>Selaginellaceae</taxon>
        <taxon>Selaginella</taxon>
    </lineage>
</organism>
<dbReference type="KEGG" id="smo:SELMODRAFT_110980"/>
<keyword evidence="4" id="KW-1185">Reference proteome</keyword>